<evidence type="ECO:0000313" key="7">
    <source>
        <dbReference type="EMBL" id="TQV68012.1"/>
    </source>
</evidence>
<evidence type="ECO:0000256" key="1">
    <source>
        <dbReference type="ARBA" id="ARBA00001946"/>
    </source>
</evidence>
<dbReference type="InterPro" id="IPR011206">
    <property type="entry name" value="Citrate_lyase_beta/mcl1/mcl2"/>
</dbReference>
<dbReference type="EMBL" id="VHSG01000032">
    <property type="protein sequence ID" value="TQV68012.1"/>
    <property type="molecule type" value="Genomic_DNA"/>
</dbReference>
<dbReference type="InterPro" id="IPR015813">
    <property type="entry name" value="Pyrv/PenolPyrv_kinase-like_dom"/>
</dbReference>
<dbReference type="OrthoDB" id="6831788at2"/>
<evidence type="ECO:0000259" key="6">
    <source>
        <dbReference type="Pfam" id="PF03328"/>
    </source>
</evidence>
<dbReference type="Pfam" id="PF03328">
    <property type="entry name" value="HpcH_HpaI"/>
    <property type="match status" value="1"/>
</dbReference>
<dbReference type="GO" id="GO:0006107">
    <property type="term" value="P:oxaloacetate metabolic process"/>
    <property type="evidence" value="ECO:0007669"/>
    <property type="project" value="TreeGrafter"/>
</dbReference>
<dbReference type="SUPFAM" id="SSF51621">
    <property type="entry name" value="Phosphoenolpyruvate/pyruvate domain"/>
    <property type="match status" value="1"/>
</dbReference>
<evidence type="ECO:0000256" key="4">
    <source>
        <dbReference type="PIRSR" id="PIRSR015582-1"/>
    </source>
</evidence>
<feature type="domain" description="HpcH/HpaI aldolase/citrate lyase" evidence="6">
    <location>
        <begin position="12"/>
        <end position="230"/>
    </location>
</feature>
<accession>A0A545SSR9</accession>
<protein>
    <submittedName>
        <fullName evidence="7">CoA ester lyase</fullName>
    </submittedName>
</protein>
<comment type="caution">
    <text evidence="7">The sequence shown here is derived from an EMBL/GenBank/DDBJ whole genome shotgun (WGS) entry which is preliminary data.</text>
</comment>
<keyword evidence="7" id="KW-0456">Lyase</keyword>
<feature type="binding site" evidence="4">
    <location>
        <position position="135"/>
    </location>
    <ligand>
        <name>substrate</name>
    </ligand>
</feature>
<dbReference type="GO" id="GO:0016829">
    <property type="term" value="F:lyase activity"/>
    <property type="evidence" value="ECO:0007669"/>
    <property type="project" value="UniProtKB-KW"/>
</dbReference>
<dbReference type="GO" id="GO:0000287">
    <property type="term" value="F:magnesium ion binding"/>
    <property type="evidence" value="ECO:0007669"/>
    <property type="project" value="TreeGrafter"/>
</dbReference>
<dbReference type="PIRSF" id="PIRSF015582">
    <property type="entry name" value="Cit_lyase_B"/>
    <property type="match status" value="1"/>
</dbReference>
<evidence type="ECO:0000313" key="8">
    <source>
        <dbReference type="Proteomes" id="UP000319732"/>
    </source>
</evidence>
<feature type="binding site" evidence="5">
    <location>
        <position position="162"/>
    </location>
    <ligand>
        <name>Mg(2+)</name>
        <dbReference type="ChEBI" id="CHEBI:18420"/>
    </ligand>
</feature>
<organism evidence="7 8">
    <name type="scientific">Exilibacterium tricleocarpae</name>
    <dbReference type="NCBI Taxonomy" id="2591008"/>
    <lineage>
        <taxon>Bacteria</taxon>
        <taxon>Pseudomonadati</taxon>
        <taxon>Pseudomonadota</taxon>
        <taxon>Gammaproteobacteria</taxon>
        <taxon>Cellvibrionales</taxon>
        <taxon>Cellvibrionaceae</taxon>
        <taxon>Exilibacterium</taxon>
    </lineage>
</organism>
<keyword evidence="3 5" id="KW-0460">Magnesium</keyword>
<dbReference type="PANTHER" id="PTHR32308">
    <property type="entry name" value="LYASE BETA SUBUNIT, PUTATIVE (AFU_ORTHOLOGUE AFUA_4G13030)-RELATED"/>
    <property type="match status" value="1"/>
</dbReference>
<feature type="binding site" evidence="4">
    <location>
        <position position="73"/>
    </location>
    <ligand>
        <name>substrate</name>
    </ligand>
</feature>
<keyword evidence="2 5" id="KW-0479">Metal-binding</keyword>
<reference evidence="7 8" key="1">
    <citation type="submission" date="2019-06" db="EMBL/GenBank/DDBJ databases">
        <title>Whole genome sequence for Cellvibrionaceae sp. R142.</title>
        <authorList>
            <person name="Wang G."/>
        </authorList>
    </citation>
    <scope>NUCLEOTIDE SEQUENCE [LARGE SCALE GENOMIC DNA]</scope>
    <source>
        <strain evidence="7 8">R142</strain>
    </source>
</reference>
<evidence type="ECO:0000256" key="3">
    <source>
        <dbReference type="ARBA" id="ARBA00022842"/>
    </source>
</evidence>
<keyword evidence="8" id="KW-1185">Reference proteome</keyword>
<evidence type="ECO:0000256" key="5">
    <source>
        <dbReference type="PIRSR" id="PIRSR015582-2"/>
    </source>
</evidence>
<feature type="binding site" evidence="5">
    <location>
        <position position="135"/>
    </location>
    <ligand>
        <name>Mg(2+)</name>
        <dbReference type="ChEBI" id="CHEBI:18420"/>
    </ligand>
</feature>
<gene>
    <name evidence="7" type="ORF">FKG94_24570</name>
</gene>
<dbReference type="InterPro" id="IPR005000">
    <property type="entry name" value="Aldolase/citrate-lyase_domain"/>
</dbReference>
<comment type="cofactor">
    <cofactor evidence="1">
        <name>Mg(2+)</name>
        <dbReference type="ChEBI" id="CHEBI:18420"/>
    </cofactor>
</comment>
<proteinExistence type="predicted"/>
<evidence type="ECO:0000256" key="2">
    <source>
        <dbReference type="ARBA" id="ARBA00022723"/>
    </source>
</evidence>
<dbReference type="Proteomes" id="UP000319732">
    <property type="component" value="Unassembled WGS sequence"/>
</dbReference>
<dbReference type="PANTHER" id="PTHR32308:SF0">
    <property type="entry name" value="HPCH_HPAI ALDOLASE_CITRATE LYASE DOMAIN-CONTAINING PROTEIN"/>
    <property type="match status" value="1"/>
</dbReference>
<dbReference type="RefSeq" id="WP_142929606.1">
    <property type="nucleotide sequence ID" value="NZ_ML660108.1"/>
</dbReference>
<dbReference type="AlphaFoldDB" id="A0A545SSR9"/>
<dbReference type="Gene3D" id="3.20.20.60">
    <property type="entry name" value="Phosphoenolpyruvate-binding domains"/>
    <property type="match status" value="1"/>
</dbReference>
<sequence length="292" mass="32288">MTFDMSPTCNYRSFLFVPTHKKSFWKKAYSRGSDTIILDLEDSVPVPEKVNARMQLVKALTHCKKHNKPTIVRINQSIRDAIHDLETAITNFTDAILVPKVRDSKHIETIDEIVTELEYERNIRAGNIKIIATLESAEGVLNSARIALSSPRMVALALGPEDLATDLGCAPTEYSLLGACQTIILGARAANLFAIGFPGSISEYQDKISYRKSIEKGRALGFSGAFCIHPDQIEIVNTVFSVTLSEIEWAKKVVSAQEDVADHHSGAFSLDGKMIDEPIIDRAKTILKSIEK</sequence>
<name>A0A545SSR9_9GAMM</name>
<dbReference type="InterPro" id="IPR040442">
    <property type="entry name" value="Pyrv_kinase-like_dom_sf"/>
</dbReference>